<keyword evidence="1" id="KW-0812">Transmembrane</keyword>
<keyword evidence="1" id="KW-1133">Transmembrane helix</keyword>
<dbReference type="Proteomes" id="UP000264071">
    <property type="component" value="Unassembled WGS sequence"/>
</dbReference>
<reference evidence="2 3" key="1">
    <citation type="journal article" date="2018" name="Nat. Biotechnol.">
        <title>A standardized bacterial taxonomy based on genome phylogeny substantially revises the tree of life.</title>
        <authorList>
            <person name="Parks D.H."/>
            <person name="Chuvochina M."/>
            <person name="Waite D.W."/>
            <person name="Rinke C."/>
            <person name="Skarshewski A."/>
            <person name="Chaumeil P.A."/>
            <person name="Hugenholtz P."/>
        </authorList>
    </citation>
    <scope>NUCLEOTIDE SEQUENCE [LARGE SCALE GENOMIC DNA]</scope>
    <source>
        <strain evidence="2">UBA8844</strain>
    </source>
</reference>
<organism evidence="2 3">
    <name type="scientific">Gemmatimonas aurantiaca</name>
    <dbReference type="NCBI Taxonomy" id="173480"/>
    <lineage>
        <taxon>Bacteria</taxon>
        <taxon>Pseudomonadati</taxon>
        <taxon>Gemmatimonadota</taxon>
        <taxon>Gemmatimonadia</taxon>
        <taxon>Gemmatimonadales</taxon>
        <taxon>Gemmatimonadaceae</taxon>
        <taxon>Gemmatimonas</taxon>
    </lineage>
</organism>
<keyword evidence="1" id="KW-0472">Membrane</keyword>
<protein>
    <submittedName>
        <fullName evidence="2">Uncharacterized protein</fullName>
    </submittedName>
</protein>
<dbReference type="EMBL" id="DPIY01000011">
    <property type="protein sequence ID" value="HCT58607.1"/>
    <property type="molecule type" value="Genomic_DNA"/>
</dbReference>
<name>A0A3D4VE36_9BACT</name>
<evidence type="ECO:0000256" key="1">
    <source>
        <dbReference type="SAM" id="Phobius"/>
    </source>
</evidence>
<dbReference type="AlphaFoldDB" id="A0A3D4VE36"/>
<comment type="caution">
    <text evidence="2">The sequence shown here is derived from an EMBL/GenBank/DDBJ whole genome shotgun (WGS) entry which is preliminary data.</text>
</comment>
<accession>A0A3D4VE36</accession>
<evidence type="ECO:0000313" key="2">
    <source>
        <dbReference type="EMBL" id="HCT58607.1"/>
    </source>
</evidence>
<proteinExistence type="predicted"/>
<evidence type="ECO:0000313" key="3">
    <source>
        <dbReference type="Proteomes" id="UP000264071"/>
    </source>
</evidence>
<sequence>MAGHDKHAAQSSDMGAAFMGLIGGSIFIGAILYGIVVWTNAKFAGHAAEAKHTSALVIEVPSVG</sequence>
<feature type="transmembrane region" description="Helical" evidence="1">
    <location>
        <begin position="16"/>
        <end position="38"/>
    </location>
</feature>
<gene>
    <name evidence="2" type="ORF">DGD08_15490</name>
</gene>